<comment type="caution">
    <text evidence="1">The sequence shown here is derived from an EMBL/GenBank/DDBJ whole genome shotgun (WGS) entry which is preliminary data.</text>
</comment>
<name>A0A0F9G3X1_9ZZZZ</name>
<organism evidence="1">
    <name type="scientific">marine sediment metagenome</name>
    <dbReference type="NCBI Taxonomy" id="412755"/>
    <lineage>
        <taxon>unclassified sequences</taxon>
        <taxon>metagenomes</taxon>
        <taxon>ecological metagenomes</taxon>
    </lineage>
</organism>
<protein>
    <submittedName>
        <fullName evidence="1">Uncharacterized protein</fullName>
    </submittedName>
</protein>
<proteinExistence type="predicted"/>
<gene>
    <name evidence="1" type="ORF">LCGC14_1875650</name>
</gene>
<dbReference type="InterPro" id="IPR000408">
    <property type="entry name" value="Reg_chr_condens"/>
</dbReference>
<sequence length="91" mass="10134">MLVTQNMITQVCKVYDSDASTCTIPFTGVIAIASGEFHTVGLTDCNSITNWVPRETMAKMRECGLLERHSKTREKLTSEGMLYMKEALKNG</sequence>
<dbReference type="EMBL" id="LAZR01019216">
    <property type="protein sequence ID" value="KKL93338.1"/>
    <property type="molecule type" value="Genomic_DNA"/>
</dbReference>
<accession>A0A0F9G3X1</accession>
<reference evidence="1" key="1">
    <citation type="journal article" date="2015" name="Nature">
        <title>Complex archaea that bridge the gap between prokaryotes and eukaryotes.</title>
        <authorList>
            <person name="Spang A."/>
            <person name="Saw J.H."/>
            <person name="Jorgensen S.L."/>
            <person name="Zaremba-Niedzwiedzka K."/>
            <person name="Martijn J."/>
            <person name="Lind A.E."/>
            <person name="van Eijk R."/>
            <person name="Schleper C."/>
            <person name="Guy L."/>
            <person name="Ettema T.J."/>
        </authorList>
    </citation>
    <scope>NUCLEOTIDE SEQUENCE</scope>
</reference>
<dbReference type="AlphaFoldDB" id="A0A0F9G3X1"/>
<evidence type="ECO:0000313" key="1">
    <source>
        <dbReference type="EMBL" id="KKL93338.1"/>
    </source>
</evidence>
<dbReference type="PROSITE" id="PS00626">
    <property type="entry name" value="RCC1_2"/>
    <property type="match status" value="1"/>
</dbReference>